<keyword evidence="1" id="KW-0175">Coiled coil</keyword>
<proteinExistence type="predicted"/>
<dbReference type="InterPro" id="IPR004252">
    <property type="entry name" value="Probable_transposase_24"/>
</dbReference>
<gene>
    <name evidence="3" type="primary">LOC130465440</name>
</gene>
<evidence type="ECO:0000313" key="3">
    <source>
        <dbReference type="RefSeq" id="XP_056690172.1"/>
    </source>
</evidence>
<accession>A0ABM3R3H0</accession>
<dbReference type="RefSeq" id="XP_056690172.1">
    <property type="nucleotide sequence ID" value="XM_056834194.1"/>
</dbReference>
<evidence type="ECO:0000256" key="1">
    <source>
        <dbReference type="SAM" id="Coils"/>
    </source>
</evidence>
<feature type="coiled-coil region" evidence="1">
    <location>
        <begin position="195"/>
        <end position="236"/>
    </location>
</feature>
<evidence type="ECO:0000313" key="2">
    <source>
        <dbReference type="Proteomes" id="UP000813463"/>
    </source>
</evidence>
<reference evidence="2" key="1">
    <citation type="journal article" date="2021" name="Nat. Commun.">
        <title>Genomic analyses provide insights into spinach domestication and the genetic basis of agronomic traits.</title>
        <authorList>
            <person name="Cai X."/>
            <person name="Sun X."/>
            <person name="Xu C."/>
            <person name="Sun H."/>
            <person name="Wang X."/>
            <person name="Ge C."/>
            <person name="Zhang Z."/>
            <person name="Wang Q."/>
            <person name="Fei Z."/>
            <person name="Jiao C."/>
            <person name="Wang Q."/>
        </authorList>
    </citation>
    <scope>NUCLEOTIDE SEQUENCE [LARGE SCALE GENOMIC DNA]</scope>
    <source>
        <strain evidence="2">cv. Varoflay</strain>
    </source>
</reference>
<reference evidence="3" key="2">
    <citation type="submission" date="2025-08" db="UniProtKB">
        <authorList>
            <consortium name="RefSeq"/>
        </authorList>
    </citation>
    <scope>IDENTIFICATION</scope>
    <source>
        <tissue evidence="3">Leaf</tissue>
    </source>
</reference>
<sequence>MEVEVVFHKLFWIAANAFWVSHHRLQFTKNTNSPYCSSPPSPFSSRSLTSPWTLPEPAVISLALLIVGFQEKKLLRPPTPSEVYYKGHAKENGEFVDETSRKVWTDFQSKKSTNLEDENPKTENELFLEALGGWKNGRVYGLGNATDNFYVKPNNDPSLKKVRNELVTNLTSNVEQLSSKNLEQAKEIEETKVVLVETTTKLSETEKKLDETTKQLKETTDAMKAMQAQILFLTENVILRQS</sequence>
<dbReference type="Proteomes" id="UP000813463">
    <property type="component" value="Chromosome 1"/>
</dbReference>
<organism evidence="2 3">
    <name type="scientific">Spinacia oleracea</name>
    <name type="common">Spinach</name>
    <dbReference type="NCBI Taxonomy" id="3562"/>
    <lineage>
        <taxon>Eukaryota</taxon>
        <taxon>Viridiplantae</taxon>
        <taxon>Streptophyta</taxon>
        <taxon>Embryophyta</taxon>
        <taxon>Tracheophyta</taxon>
        <taxon>Spermatophyta</taxon>
        <taxon>Magnoliopsida</taxon>
        <taxon>eudicotyledons</taxon>
        <taxon>Gunneridae</taxon>
        <taxon>Pentapetalae</taxon>
        <taxon>Caryophyllales</taxon>
        <taxon>Chenopodiaceae</taxon>
        <taxon>Chenopodioideae</taxon>
        <taxon>Anserineae</taxon>
        <taxon>Spinacia</taxon>
    </lineage>
</organism>
<keyword evidence="2" id="KW-1185">Reference proteome</keyword>
<name>A0ABM3R3H0_SPIOL</name>
<dbReference type="Pfam" id="PF03004">
    <property type="entry name" value="Transposase_24"/>
    <property type="match status" value="1"/>
</dbReference>
<dbReference type="GeneID" id="130465440"/>
<protein>
    <submittedName>
        <fullName evidence="3">Uncharacterized protein</fullName>
    </submittedName>
</protein>